<dbReference type="SMART" id="SM00382">
    <property type="entry name" value="AAA"/>
    <property type="match status" value="1"/>
</dbReference>
<dbReference type="Gene3D" id="3.40.50.300">
    <property type="entry name" value="P-loop containing nucleotide triphosphate hydrolases"/>
    <property type="match status" value="1"/>
</dbReference>
<keyword evidence="8" id="KW-1185">Reference proteome</keyword>
<evidence type="ECO:0000256" key="4">
    <source>
        <dbReference type="ARBA" id="ARBA00022840"/>
    </source>
</evidence>
<dbReference type="GO" id="GO:0015658">
    <property type="term" value="F:branched-chain amino acid transmembrane transporter activity"/>
    <property type="evidence" value="ECO:0007669"/>
    <property type="project" value="TreeGrafter"/>
</dbReference>
<name>A0A844QAY2_9HYPH</name>
<feature type="domain" description="ABC transporter" evidence="6">
    <location>
        <begin position="19"/>
        <end position="251"/>
    </location>
</feature>
<dbReference type="InterPro" id="IPR003439">
    <property type="entry name" value="ABC_transporter-like_ATP-bd"/>
</dbReference>
<dbReference type="SUPFAM" id="SSF52540">
    <property type="entry name" value="P-loop containing nucleoside triphosphate hydrolases"/>
    <property type="match status" value="1"/>
</dbReference>
<dbReference type="PROSITE" id="PS00211">
    <property type="entry name" value="ABC_TRANSPORTER_1"/>
    <property type="match status" value="1"/>
</dbReference>
<evidence type="ECO:0000259" key="6">
    <source>
        <dbReference type="PROSITE" id="PS50893"/>
    </source>
</evidence>
<organism evidence="7 8">
    <name type="scientific">Nitratireductor arenosus</name>
    <dbReference type="NCBI Taxonomy" id="2682096"/>
    <lineage>
        <taxon>Bacteria</taxon>
        <taxon>Pseudomonadati</taxon>
        <taxon>Pseudomonadota</taxon>
        <taxon>Alphaproteobacteria</taxon>
        <taxon>Hyphomicrobiales</taxon>
        <taxon>Phyllobacteriaceae</taxon>
        <taxon>Nitratireductor</taxon>
    </lineage>
</organism>
<comment type="caution">
    <text evidence="7">The sequence shown here is derived from an EMBL/GenBank/DDBJ whole genome shotgun (WGS) entry which is preliminary data.</text>
</comment>
<dbReference type="GO" id="GO:0015807">
    <property type="term" value="P:L-amino acid transport"/>
    <property type="evidence" value="ECO:0007669"/>
    <property type="project" value="TreeGrafter"/>
</dbReference>
<sequence>MTATPGEQSGGNPTDEALLRVSGLAYDYAGVSAVSNCSLELRRGKIAALIGGNGAGKSTSVKMIAGALRSRSGSIMLDGRDITGLPAHKVVELGIALVPEGRLVFQHLTVRENLILSGHVRRAREKCTQSLGRVFELFPRLKERQAQVAGSLSGGEQQMLAIGRGLMTMPRLLILDEPSLGLSPILVGQIFGLVRKLNEEGISVLLVEQNVHHTLAIADYAYVLEKGRVVQEGEGRRLLNDPKVKEAYLGLV</sequence>
<dbReference type="EMBL" id="WPHG01000001">
    <property type="protein sequence ID" value="MVA95804.1"/>
    <property type="molecule type" value="Genomic_DNA"/>
</dbReference>
<keyword evidence="5" id="KW-0029">Amino-acid transport</keyword>
<evidence type="ECO:0000313" key="8">
    <source>
        <dbReference type="Proteomes" id="UP000463224"/>
    </source>
</evidence>
<evidence type="ECO:0000256" key="2">
    <source>
        <dbReference type="ARBA" id="ARBA00022448"/>
    </source>
</evidence>
<dbReference type="PROSITE" id="PS50893">
    <property type="entry name" value="ABC_TRANSPORTER_2"/>
    <property type="match status" value="1"/>
</dbReference>
<dbReference type="CDD" id="cd03224">
    <property type="entry name" value="ABC_TM1139_LivF_branched"/>
    <property type="match status" value="1"/>
</dbReference>
<comment type="similarity">
    <text evidence="1">Belongs to the ABC transporter superfamily.</text>
</comment>
<dbReference type="PANTHER" id="PTHR43820">
    <property type="entry name" value="HIGH-AFFINITY BRANCHED-CHAIN AMINO ACID TRANSPORT ATP-BINDING PROTEIN LIVF"/>
    <property type="match status" value="1"/>
</dbReference>
<dbReference type="PANTHER" id="PTHR43820:SF4">
    <property type="entry name" value="HIGH-AFFINITY BRANCHED-CHAIN AMINO ACID TRANSPORT ATP-BINDING PROTEIN LIVF"/>
    <property type="match status" value="1"/>
</dbReference>
<dbReference type="AlphaFoldDB" id="A0A844QAY2"/>
<dbReference type="InterPro" id="IPR017871">
    <property type="entry name" value="ABC_transporter-like_CS"/>
</dbReference>
<accession>A0A844QAY2</accession>
<dbReference type="InterPro" id="IPR003593">
    <property type="entry name" value="AAA+_ATPase"/>
</dbReference>
<evidence type="ECO:0000313" key="7">
    <source>
        <dbReference type="EMBL" id="MVA95804.1"/>
    </source>
</evidence>
<dbReference type="Pfam" id="PF00005">
    <property type="entry name" value="ABC_tran"/>
    <property type="match status" value="1"/>
</dbReference>
<evidence type="ECO:0000256" key="3">
    <source>
        <dbReference type="ARBA" id="ARBA00022741"/>
    </source>
</evidence>
<reference evidence="7 8" key="1">
    <citation type="submission" date="2019-12" db="EMBL/GenBank/DDBJ databases">
        <title>Nitratireductor arenosus sp. nov., Isolated from sea sand, Jeju island, South Korea.</title>
        <authorList>
            <person name="Kim W."/>
        </authorList>
    </citation>
    <scope>NUCLEOTIDE SEQUENCE [LARGE SCALE GENOMIC DNA]</scope>
    <source>
        <strain evidence="7 8">CAU 1489</strain>
    </source>
</reference>
<dbReference type="InterPro" id="IPR052156">
    <property type="entry name" value="BCAA_Transport_ATP-bd_LivF"/>
</dbReference>
<dbReference type="GO" id="GO:0005524">
    <property type="term" value="F:ATP binding"/>
    <property type="evidence" value="ECO:0007669"/>
    <property type="project" value="UniProtKB-KW"/>
</dbReference>
<evidence type="ECO:0000256" key="5">
    <source>
        <dbReference type="ARBA" id="ARBA00022970"/>
    </source>
</evidence>
<proteinExistence type="inferred from homology"/>
<dbReference type="RefSeq" id="WP_156710684.1">
    <property type="nucleotide sequence ID" value="NZ_WPHG01000001.1"/>
</dbReference>
<gene>
    <name evidence="7" type="ORF">GN330_00870</name>
</gene>
<keyword evidence="2" id="KW-0813">Transport</keyword>
<dbReference type="Proteomes" id="UP000463224">
    <property type="component" value="Unassembled WGS sequence"/>
</dbReference>
<dbReference type="GO" id="GO:0016887">
    <property type="term" value="F:ATP hydrolysis activity"/>
    <property type="evidence" value="ECO:0007669"/>
    <property type="project" value="InterPro"/>
</dbReference>
<protein>
    <submittedName>
        <fullName evidence="7">ATP-binding cassette domain-containing protein</fullName>
    </submittedName>
</protein>
<keyword evidence="4 7" id="KW-0067">ATP-binding</keyword>
<dbReference type="InterPro" id="IPR027417">
    <property type="entry name" value="P-loop_NTPase"/>
</dbReference>
<evidence type="ECO:0000256" key="1">
    <source>
        <dbReference type="ARBA" id="ARBA00005417"/>
    </source>
</evidence>
<keyword evidence="3" id="KW-0547">Nucleotide-binding</keyword>